<dbReference type="Pfam" id="PF07635">
    <property type="entry name" value="PSCyt1"/>
    <property type="match status" value="1"/>
</dbReference>
<protein>
    <recommendedName>
        <fullName evidence="8">Cytochrome c domain-containing protein</fullName>
    </recommendedName>
</protein>
<reference evidence="7" key="1">
    <citation type="submission" date="2018-05" db="EMBL/GenBank/DDBJ databases">
        <authorList>
            <person name="Lanie J.A."/>
            <person name="Ng W.-L."/>
            <person name="Kazmierczak K.M."/>
            <person name="Andrzejewski T.M."/>
            <person name="Davidsen T.M."/>
            <person name="Wayne K.J."/>
            <person name="Tettelin H."/>
            <person name="Glass J.I."/>
            <person name="Rusch D."/>
            <person name="Podicherti R."/>
            <person name="Tsui H.-C.T."/>
            <person name="Winkler M.E."/>
        </authorList>
    </citation>
    <scope>NUCLEOTIDE SEQUENCE</scope>
</reference>
<dbReference type="InterPro" id="IPR013043">
    <property type="entry name" value="DUF1595"/>
</dbReference>
<evidence type="ECO:0000259" key="2">
    <source>
        <dbReference type="Pfam" id="PF07626"/>
    </source>
</evidence>
<dbReference type="InterPro" id="IPR011429">
    <property type="entry name" value="Cyt_c_Planctomycete-type"/>
</dbReference>
<dbReference type="Pfam" id="PF07627">
    <property type="entry name" value="PSCyt3"/>
    <property type="match status" value="1"/>
</dbReference>
<evidence type="ECO:0000313" key="7">
    <source>
        <dbReference type="EMBL" id="SUZ53710.1"/>
    </source>
</evidence>
<dbReference type="AlphaFoldDB" id="A0A381NGJ8"/>
<feature type="domain" description="DUF1588" evidence="3">
    <location>
        <begin position="642"/>
        <end position="739"/>
    </location>
</feature>
<evidence type="ECO:0000259" key="6">
    <source>
        <dbReference type="Pfam" id="PF07637"/>
    </source>
</evidence>
<dbReference type="EMBL" id="UINC01000344">
    <property type="protein sequence ID" value="SUZ53710.1"/>
    <property type="molecule type" value="Genomic_DNA"/>
</dbReference>
<evidence type="ECO:0008006" key="8">
    <source>
        <dbReference type="Google" id="ProtNLM"/>
    </source>
</evidence>
<dbReference type="Pfam" id="PF07631">
    <property type="entry name" value="PSD4"/>
    <property type="match status" value="1"/>
</dbReference>
<gene>
    <name evidence="7" type="ORF">METZ01_LOCUS6564</name>
</gene>
<proteinExistence type="predicted"/>
<dbReference type="InterPro" id="IPR011478">
    <property type="entry name" value="DUF1585"/>
</dbReference>
<dbReference type="InterPro" id="IPR013036">
    <property type="entry name" value="DUF1587"/>
</dbReference>
<evidence type="ECO:0000259" key="4">
    <source>
        <dbReference type="Pfam" id="PF07631"/>
    </source>
</evidence>
<dbReference type="InterPro" id="IPR013039">
    <property type="entry name" value="DUF1588"/>
</dbReference>
<name>A0A381NGJ8_9ZZZZ</name>
<sequence>MSLFDQAGRRSARRRGWTVSAALGLFVGGWVCLVPASVETSAAQELATPSGPALRQVLDQYCIACHNARLRTADLVLDTADATRPEADPVLWEKVVAKLRAGSMPPPRRPRPEPAVYDAVVGRLEAALDRAWRADPRPGRGSAVHRLNRTEYGNAIRDLFGLEVDVTELLPGDETADGSFDNFADVLTISRSHLERYFSVARQVTRLAVGLAPATAGFETFEIPLHVVQDARQSEDLPLGSRGGLAVPYNFPVDGEYVVRVRLRRQYQAYLMGMGWPQRLDLRLDGQLLERFTVGGNAPGTPAASSYAGDGEPGFAGDADWETFMQLTGDVGLEVRVRVEAGPRTVGVSFVRELWEPERLPQPLQRGRVLTNDQIYMGYAAVAAVEVGGPYEVPGSTAQTPSRQAIFSCRPDTLTDERPCAHDILSRFARRAYRRPVTDGDLSVLLDFFDQGRSDGGSFDHGIQFALERLLIDPDFLLRVERDPADGMPPRAFPLSDLEVASRLSFFLWSSLPDDELLTLAEQGQLTDPAVLEQQTRRLLADPRATEALVTDFTAQWLNLRRVGEVVVDPTQYPEYDETLLEAFRQETELFVASTLREDRSVRELLDASYTYVNERLARHYGIPGIYGSRMRRVQLNDPTRRGGLLAHGALLATTSYPDRTSPVLRGKWLLDNIFGLPVPPPPVGVDTNLENEPGTVPTTIRERLSQHRRSPTCASCHSVIDPLGFALENFDVIGGWRTIDEAGQPVDASGTTASGTPVEGLAGLRALLLDDAEQFPRTVTEKLLAYAVGRRLEYFDQPTVRGVVGDAAADDYRWSSLVLGIVKSPTFLMRAAETAAN</sequence>
<organism evidence="7">
    <name type="scientific">marine metagenome</name>
    <dbReference type="NCBI Taxonomy" id="408172"/>
    <lineage>
        <taxon>unclassified sequences</taxon>
        <taxon>metagenomes</taxon>
        <taxon>ecological metagenomes</taxon>
    </lineage>
</organism>
<dbReference type="InterPro" id="IPR013042">
    <property type="entry name" value="DUF1592"/>
</dbReference>
<feature type="domain" description="DUF1587" evidence="2">
    <location>
        <begin position="146"/>
        <end position="209"/>
    </location>
</feature>
<feature type="domain" description="Cytochrome C Planctomycete-type" evidence="5">
    <location>
        <begin position="62"/>
        <end position="107"/>
    </location>
</feature>
<accession>A0A381NGJ8</accession>
<evidence type="ECO:0000259" key="1">
    <source>
        <dbReference type="Pfam" id="PF07624"/>
    </source>
</evidence>
<evidence type="ECO:0000259" key="3">
    <source>
        <dbReference type="Pfam" id="PF07627"/>
    </source>
</evidence>
<feature type="domain" description="DUF1595" evidence="6">
    <location>
        <begin position="420"/>
        <end position="481"/>
    </location>
</feature>
<evidence type="ECO:0000259" key="5">
    <source>
        <dbReference type="Pfam" id="PF07635"/>
    </source>
</evidence>
<dbReference type="Pfam" id="PF07624">
    <property type="entry name" value="PSD2"/>
    <property type="match status" value="1"/>
</dbReference>
<feature type="domain" description="DUF1585" evidence="1">
    <location>
        <begin position="755"/>
        <end position="828"/>
    </location>
</feature>
<dbReference type="Pfam" id="PF07637">
    <property type="entry name" value="PSD5"/>
    <property type="match status" value="1"/>
</dbReference>
<feature type="domain" description="DUF1592" evidence="4">
    <location>
        <begin position="495"/>
        <end position="623"/>
    </location>
</feature>
<dbReference type="Pfam" id="PF07626">
    <property type="entry name" value="PSD3"/>
    <property type="match status" value="1"/>
</dbReference>